<keyword evidence="2" id="KW-1185">Reference proteome</keyword>
<name>A0ACB8SNC9_9AGAM</name>
<comment type="caution">
    <text evidence="1">The sequence shown here is derived from an EMBL/GenBank/DDBJ whole genome shotgun (WGS) entry which is preliminary data.</text>
</comment>
<evidence type="ECO:0000313" key="2">
    <source>
        <dbReference type="Proteomes" id="UP000814140"/>
    </source>
</evidence>
<accession>A0ACB8SNC9</accession>
<organism evidence="1 2">
    <name type="scientific">Artomyces pyxidatus</name>
    <dbReference type="NCBI Taxonomy" id="48021"/>
    <lineage>
        <taxon>Eukaryota</taxon>
        <taxon>Fungi</taxon>
        <taxon>Dikarya</taxon>
        <taxon>Basidiomycota</taxon>
        <taxon>Agaricomycotina</taxon>
        <taxon>Agaricomycetes</taxon>
        <taxon>Russulales</taxon>
        <taxon>Auriscalpiaceae</taxon>
        <taxon>Artomyces</taxon>
    </lineage>
</organism>
<proteinExistence type="predicted"/>
<dbReference type="Proteomes" id="UP000814140">
    <property type="component" value="Unassembled WGS sequence"/>
</dbReference>
<gene>
    <name evidence="1" type="ORF">BV25DRAFT_1830790</name>
</gene>
<reference evidence="1" key="2">
    <citation type="journal article" date="2022" name="New Phytol.">
        <title>Evolutionary transition to the ectomycorrhizal habit in the genomes of a hyperdiverse lineage of mushroom-forming fungi.</title>
        <authorList>
            <person name="Looney B."/>
            <person name="Miyauchi S."/>
            <person name="Morin E."/>
            <person name="Drula E."/>
            <person name="Courty P.E."/>
            <person name="Kohler A."/>
            <person name="Kuo A."/>
            <person name="LaButti K."/>
            <person name="Pangilinan J."/>
            <person name="Lipzen A."/>
            <person name="Riley R."/>
            <person name="Andreopoulos W."/>
            <person name="He G."/>
            <person name="Johnson J."/>
            <person name="Nolan M."/>
            <person name="Tritt A."/>
            <person name="Barry K.W."/>
            <person name="Grigoriev I.V."/>
            <person name="Nagy L.G."/>
            <person name="Hibbett D."/>
            <person name="Henrissat B."/>
            <person name="Matheny P.B."/>
            <person name="Labbe J."/>
            <person name="Martin F.M."/>
        </authorList>
    </citation>
    <scope>NUCLEOTIDE SEQUENCE</scope>
    <source>
        <strain evidence="1">HHB10654</strain>
    </source>
</reference>
<dbReference type="EMBL" id="MU277243">
    <property type="protein sequence ID" value="KAI0057722.1"/>
    <property type="molecule type" value="Genomic_DNA"/>
</dbReference>
<protein>
    <submittedName>
        <fullName evidence="1">Uncharacterized protein</fullName>
    </submittedName>
</protein>
<reference evidence="1" key="1">
    <citation type="submission" date="2021-03" db="EMBL/GenBank/DDBJ databases">
        <authorList>
            <consortium name="DOE Joint Genome Institute"/>
            <person name="Ahrendt S."/>
            <person name="Looney B.P."/>
            <person name="Miyauchi S."/>
            <person name="Morin E."/>
            <person name="Drula E."/>
            <person name="Courty P.E."/>
            <person name="Chicoki N."/>
            <person name="Fauchery L."/>
            <person name="Kohler A."/>
            <person name="Kuo A."/>
            <person name="Labutti K."/>
            <person name="Pangilinan J."/>
            <person name="Lipzen A."/>
            <person name="Riley R."/>
            <person name="Andreopoulos W."/>
            <person name="He G."/>
            <person name="Johnson J."/>
            <person name="Barry K.W."/>
            <person name="Grigoriev I.V."/>
            <person name="Nagy L."/>
            <person name="Hibbett D."/>
            <person name="Henrissat B."/>
            <person name="Matheny P.B."/>
            <person name="Labbe J."/>
            <person name="Martin F."/>
        </authorList>
    </citation>
    <scope>NUCLEOTIDE SEQUENCE</scope>
    <source>
        <strain evidence="1">HHB10654</strain>
    </source>
</reference>
<evidence type="ECO:0000313" key="1">
    <source>
        <dbReference type="EMBL" id="KAI0057722.1"/>
    </source>
</evidence>
<sequence length="551" mass="60489">MLLLLFLVYTGFMRTGSGWPLAADNQTMSTGTQMNSTIAACSAIPADISSWRTIDNIIWSSLTTIFACVWTAIHRNIPGPSQGRKARMWEMVKIVVVTLLVPEWVVSWAVRQRTIAGHVCRVLNSEEVRSATNEAWKRNGGTARKNDDSDIAIESVTAADGSVATREANMHTLPEGMDQEGSINEVEGDDEGNSGFIEGEDTIPLGPLTLTSHLHPGDDSPGSVNNELERVLLGSSLIVEQGAGRLDPSRNWTIQHGFFIIMGGFHLYENGEPRHPLPYEDVVELVKIGQLVPPTEDEIDGLGQADTLSKGIVILQTAWFVFQCGARLHSGLPMAQLEVMTLAYAVLTGVMYTFWFHKPQNVNCPVRVVARPPPSERLPAPLTQERIAFGRFITGDQDGLIDLRRQSHVPTFYAGVIIQGPDLFGGTRNASGNYVALIVAVAFGATHCIAWKYNFPSSAEIRLWRMASFVIIATPVAGFIAMVLFMLTTTPENRGGRSVSKTIMGWVVGLSFPLYLVARLILLGLAFATLKDLSCEVYEALDWTLRWPHIT</sequence>